<accession>A0ABX2FWZ9</accession>
<comment type="subcellular location">
    <subcellularLocation>
        <location evidence="1">Cell membrane</location>
        <topology evidence="1">Multi-pass membrane protein</topology>
    </subcellularLocation>
</comment>
<reference evidence="7 8" key="1">
    <citation type="submission" date="2020-05" db="EMBL/GenBank/DDBJ databases">
        <title>Genomic Encyclopedia of Type Strains, Phase IV (KMG-V): Genome sequencing to study the core and pangenomes of soil and plant-associated prokaryotes.</title>
        <authorList>
            <person name="Whitman W."/>
        </authorList>
    </citation>
    <scope>NUCLEOTIDE SEQUENCE [LARGE SCALE GENOMIC DNA]</scope>
    <source>
        <strain evidence="7 8">C29</strain>
    </source>
</reference>
<sequence>MSPAEMMDTLLQRAGALQPAAWAGASAALAGTWLLRALRLHAEWHPRTGASLRDCLALFLMHNAAVVWLPMRGGEAGYSLWLQRRWQVPLRESLPSLLWLRLQDALVLALLGALALALAGAGLPGPAALALAALLLLGLIAPAERLLARLASKDRPTPAPSRLARWREALLARRGGRRAWMACIGNWTLKLATLALLLDALGGTGSGGSSAALRGVLAGEWAGVLPLQAPGGLGSYEAAVWAGAGAPQPAALALGAVLQMHALSLALTTLGGAFGGALGTLRTATTGSTT</sequence>
<evidence type="ECO:0000256" key="2">
    <source>
        <dbReference type="ARBA" id="ARBA00022475"/>
    </source>
</evidence>
<dbReference type="EMBL" id="JABSNM010000001">
    <property type="protein sequence ID" value="NRT54344.1"/>
    <property type="molecule type" value="Genomic_DNA"/>
</dbReference>
<name>A0ABX2FWZ9_9BURK</name>
<keyword evidence="3 6" id="KW-0812">Transmembrane</keyword>
<feature type="transmembrane region" description="Helical" evidence="6">
    <location>
        <begin position="105"/>
        <end position="123"/>
    </location>
</feature>
<protein>
    <recommendedName>
        <fullName evidence="9">Flippase-like domain-containing protein</fullName>
    </recommendedName>
</protein>
<keyword evidence="8" id="KW-1185">Reference proteome</keyword>
<dbReference type="InterPro" id="IPR022791">
    <property type="entry name" value="L-PG_synthase/AglD"/>
</dbReference>
<evidence type="ECO:0000256" key="6">
    <source>
        <dbReference type="SAM" id="Phobius"/>
    </source>
</evidence>
<feature type="transmembrane region" description="Helical" evidence="6">
    <location>
        <begin position="20"/>
        <end position="38"/>
    </location>
</feature>
<evidence type="ECO:0000256" key="1">
    <source>
        <dbReference type="ARBA" id="ARBA00004651"/>
    </source>
</evidence>
<evidence type="ECO:0000313" key="7">
    <source>
        <dbReference type="EMBL" id="NRT54344.1"/>
    </source>
</evidence>
<evidence type="ECO:0000313" key="8">
    <source>
        <dbReference type="Proteomes" id="UP001516061"/>
    </source>
</evidence>
<gene>
    <name evidence="7" type="ORF">HNQ01_000051</name>
</gene>
<dbReference type="PANTHER" id="PTHR39087">
    <property type="entry name" value="UPF0104 MEMBRANE PROTEIN MJ1595"/>
    <property type="match status" value="1"/>
</dbReference>
<keyword evidence="4 6" id="KW-1133">Transmembrane helix</keyword>
<dbReference type="PANTHER" id="PTHR39087:SF2">
    <property type="entry name" value="UPF0104 MEMBRANE PROTEIN MJ1595"/>
    <property type="match status" value="1"/>
</dbReference>
<proteinExistence type="predicted"/>
<dbReference type="Proteomes" id="UP001516061">
    <property type="component" value="Unassembled WGS sequence"/>
</dbReference>
<evidence type="ECO:0000256" key="4">
    <source>
        <dbReference type="ARBA" id="ARBA00022989"/>
    </source>
</evidence>
<evidence type="ECO:0000256" key="5">
    <source>
        <dbReference type="ARBA" id="ARBA00023136"/>
    </source>
</evidence>
<organism evidence="7 8">
    <name type="scientific">Sphaerotilus uruguayifluvii</name>
    <dbReference type="NCBI Taxonomy" id="2735897"/>
    <lineage>
        <taxon>Bacteria</taxon>
        <taxon>Pseudomonadati</taxon>
        <taxon>Pseudomonadota</taxon>
        <taxon>Betaproteobacteria</taxon>
        <taxon>Burkholderiales</taxon>
        <taxon>Sphaerotilaceae</taxon>
        <taxon>Sphaerotilus</taxon>
    </lineage>
</organism>
<comment type="caution">
    <text evidence="7">The sequence shown here is derived from an EMBL/GenBank/DDBJ whole genome shotgun (WGS) entry which is preliminary data.</text>
</comment>
<dbReference type="Pfam" id="PF03706">
    <property type="entry name" value="LPG_synthase_TM"/>
    <property type="match status" value="1"/>
</dbReference>
<evidence type="ECO:0008006" key="9">
    <source>
        <dbReference type="Google" id="ProtNLM"/>
    </source>
</evidence>
<dbReference type="RefSeq" id="WP_173803316.1">
    <property type="nucleotide sequence ID" value="NZ_JABSNM010000001.1"/>
</dbReference>
<keyword evidence="5 6" id="KW-0472">Membrane</keyword>
<keyword evidence="2" id="KW-1003">Cell membrane</keyword>
<evidence type="ECO:0000256" key="3">
    <source>
        <dbReference type="ARBA" id="ARBA00022692"/>
    </source>
</evidence>